<organism evidence="3 4">
    <name type="scientific">Cochliobolus carbonum (strain 26-R-13)</name>
    <name type="common">Maize leaf spot fungus</name>
    <name type="synonym">Bipolaris zeicola</name>
    <dbReference type="NCBI Taxonomy" id="930089"/>
    <lineage>
        <taxon>Eukaryota</taxon>
        <taxon>Fungi</taxon>
        <taxon>Dikarya</taxon>
        <taxon>Ascomycota</taxon>
        <taxon>Pezizomycotina</taxon>
        <taxon>Dothideomycetes</taxon>
        <taxon>Pleosporomycetidae</taxon>
        <taxon>Pleosporales</taxon>
        <taxon>Pleosporineae</taxon>
        <taxon>Pleosporaceae</taxon>
        <taxon>Bipolaris</taxon>
    </lineage>
</organism>
<dbReference type="EMBL" id="KI964713">
    <property type="protein sequence ID" value="EUC30141.1"/>
    <property type="molecule type" value="Genomic_DNA"/>
</dbReference>
<gene>
    <name evidence="3" type="ORF">COCCADRAFT_39577</name>
</gene>
<feature type="compositionally biased region" description="Polar residues" evidence="2">
    <location>
        <begin position="184"/>
        <end position="200"/>
    </location>
</feature>
<accession>W6YFY6</accession>
<feature type="coiled-coil region" evidence="1">
    <location>
        <begin position="531"/>
        <end position="576"/>
    </location>
</feature>
<feature type="region of interest" description="Disordered" evidence="2">
    <location>
        <begin position="70"/>
        <end position="89"/>
    </location>
</feature>
<evidence type="ECO:0000256" key="1">
    <source>
        <dbReference type="SAM" id="Coils"/>
    </source>
</evidence>
<feature type="region of interest" description="Disordered" evidence="2">
    <location>
        <begin position="381"/>
        <end position="518"/>
    </location>
</feature>
<dbReference type="eggNOG" id="ENOG502R216">
    <property type="taxonomic scope" value="Eukaryota"/>
</dbReference>
<sequence>MSLNDLRKGIASYGAGPQLDALPSADGMTWVPQPGANPAFSLLIGSLDGQQILAYLTRYGEKPREVRYCTRPPPDRPFNKSTSSMSTVTQDDVMKASLLSPFKYLAENSKPMKRKFSMLIRWYFLIKGYIDGLEGDQGDFCKRFSSAVKRIEEEKHDEEDGTQNRTRRNREAIEESPEPEDADSTYTLRSSSRTGKTHVTNGDKSEPQSPSVRSSRELRTSKGNHDLERLLEYLKDHNALYLLDNLPEVSEMQFVGQTSIPEAQPMKLFVGREAKSGDDIYAYMVSLARGFHEVRFYVQTALDEEPMKTETVSKQRLLHPFSKCYPKQPCVLEQSDRARLTLMVKFYFISAGIATDCVLKETKKYPERLRVALDYIADRMGPAAAKPPSHTKDEDDGATSTSAPNNPPKHRLSSESSYIDESDIQSTLALEPPRLPHHTRTPKSTSIFARKSAYSTAPRSQLPSRTTSPSTFPPITTTLDPSTSTFPPPSDIITTTTTTPSTPSMHPHRSTPKRSAEDAEFEDLARIVMKEQTLTREINALQHEMDVLEERKSIWMEKWQAQFETVNEKLEAVTRERVGVRMQFKKQRLGGGEE</sequence>
<proteinExistence type="predicted"/>
<feature type="region of interest" description="Disordered" evidence="2">
    <location>
        <begin position="152"/>
        <end position="221"/>
    </location>
</feature>
<evidence type="ECO:0000313" key="4">
    <source>
        <dbReference type="Proteomes" id="UP000053841"/>
    </source>
</evidence>
<evidence type="ECO:0000313" key="3">
    <source>
        <dbReference type="EMBL" id="EUC30141.1"/>
    </source>
</evidence>
<feature type="compositionally biased region" description="Acidic residues" evidence="2">
    <location>
        <begin position="174"/>
        <end position="183"/>
    </location>
</feature>
<keyword evidence="4" id="KW-1185">Reference proteome</keyword>
<reference evidence="3 4" key="1">
    <citation type="journal article" date="2013" name="PLoS Genet.">
        <title>Comparative genome structure, secondary metabolite, and effector coding capacity across Cochliobolus pathogens.</title>
        <authorList>
            <person name="Condon B.J."/>
            <person name="Leng Y."/>
            <person name="Wu D."/>
            <person name="Bushley K.E."/>
            <person name="Ohm R.A."/>
            <person name="Otillar R."/>
            <person name="Martin J."/>
            <person name="Schackwitz W."/>
            <person name="Grimwood J."/>
            <person name="MohdZainudin N."/>
            <person name="Xue C."/>
            <person name="Wang R."/>
            <person name="Manning V.A."/>
            <person name="Dhillon B."/>
            <person name="Tu Z.J."/>
            <person name="Steffenson B.J."/>
            <person name="Salamov A."/>
            <person name="Sun H."/>
            <person name="Lowry S."/>
            <person name="LaButti K."/>
            <person name="Han J."/>
            <person name="Copeland A."/>
            <person name="Lindquist E."/>
            <person name="Barry K."/>
            <person name="Schmutz J."/>
            <person name="Baker S.E."/>
            <person name="Ciuffetti L.M."/>
            <person name="Grigoriev I.V."/>
            <person name="Zhong S."/>
            <person name="Turgeon B.G."/>
        </authorList>
    </citation>
    <scope>NUCLEOTIDE SEQUENCE [LARGE SCALE GENOMIC DNA]</scope>
    <source>
        <strain evidence="3 4">26-R-13</strain>
    </source>
</reference>
<dbReference type="OrthoDB" id="3776883at2759"/>
<feature type="compositionally biased region" description="Low complexity" evidence="2">
    <location>
        <begin position="463"/>
        <end position="505"/>
    </location>
</feature>
<dbReference type="STRING" id="930089.W6YFY6"/>
<feature type="compositionally biased region" description="Polar residues" evidence="2">
    <location>
        <begin position="442"/>
        <end position="462"/>
    </location>
</feature>
<name>W6YFY6_COCC2</name>
<keyword evidence="1" id="KW-0175">Coiled coil</keyword>
<dbReference type="KEGG" id="bze:COCCADRAFT_39577"/>
<feature type="compositionally biased region" description="Polar residues" evidence="2">
    <location>
        <begin position="79"/>
        <end position="89"/>
    </location>
</feature>
<protein>
    <submittedName>
        <fullName evidence="3">Uncharacterized protein</fullName>
    </submittedName>
</protein>
<dbReference type="GeneID" id="19149036"/>
<dbReference type="RefSeq" id="XP_007715555.1">
    <property type="nucleotide sequence ID" value="XM_007717365.1"/>
</dbReference>
<dbReference type="Proteomes" id="UP000053841">
    <property type="component" value="Unassembled WGS sequence"/>
</dbReference>
<dbReference type="AlphaFoldDB" id="W6YFY6"/>
<evidence type="ECO:0000256" key="2">
    <source>
        <dbReference type="SAM" id="MobiDB-lite"/>
    </source>
</evidence>
<dbReference type="HOGENOM" id="CLU_035067_0_0_1"/>